<organism evidence="2 3">
    <name type="scientific">Malus domestica</name>
    <name type="common">Apple</name>
    <name type="synonym">Pyrus malus</name>
    <dbReference type="NCBI Taxonomy" id="3750"/>
    <lineage>
        <taxon>Eukaryota</taxon>
        <taxon>Viridiplantae</taxon>
        <taxon>Streptophyta</taxon>
        <taxon>Embryophyta</taxon>
        <taxon>Tracheophyta</taxon>
        <taxon>Spermatophyta</taxon>
        <taxon>Magnoliopsida</taxon>
        <taxon>eudicotyledons</taxon>
        <taxon>Gunneridae</taxon>
        <taxon>Pentapetalae</taxon>
        <taxon>rosids</taxon>
        <taxon>fabids</taxon>
        <taxon>Rosales</taxon>
        <taxon>Rosaceae</taxon>
        <taxon>Amygdaloideae</taxon>
        <taxon>Maleae</taxon>
        <taxon>Malus</taxon>
    </lineage>
</organism>
<proteinExistence type="predicted"/>
<reference evidence="2 3" key="1">
    <citation type="submission" date="2018-10" db="EMBL/GenBank/DDBJ databases">
        <title>A high-quality apple genome assembly.</title>
        <authorList>
            <person name="Hu J."/>
        </authorList>
    </citation>
    <scope>NUCLEOTIDE SEQUENCE [LARGE SCALE GENOMIC DNA]</scope>
    <source>
        <strain evidence="3">cv. HFTH1</strain>
        <tissue evidence="2">Young leaf</tissue>
    </source>
</reference>
<feature type="compositionally biased region" description="Polar residues" evidence="1">
    <location>
        <begin position="91"/>
        <end position="105"/>
    </location>
</feature>
<keyword evidence="3" id="KW-1185">Reference proteome</keyword>
<feature type="compositionally biased region" description="Basic and acidic residues" evidence="1">
    <location>
        <begin position="23"/>
        <end position="35"/>
    </location>
</feature>
<dbReference type="EMBL" id="RDQH01000329">
    <property type="protein sequence ID" value="RXI03116.1"/>
    <property type="molecule type" value="Genomic_DNA"/>
</dbReference>
<accession>A0A498K6U8</accession>
<evidence type="ECO:0000313" key="2">
    <source>
        <dbReference type="EMBL" id="RXI03116.1"/>
    </source>
</evidence>
<feature type="compositionally biased region" description="Basic and acidic residues" evidence="1">
    <location>
        <begin position="45"/>
        <end position="76"/>
    </location>
</feature>
<sequence>MDGWDEKKEEEEEEEIGQNCPTRGRESRSSGRERVLANGKKRERRPANRNRERRKGERARSGGEKEEKWVFTRDPFRPATPTPKFRRFSPEFSQIGSSNKGVKYI</sequence>
<evidence type="ECO:0000256" key="1">
    <source>
        <dbReference type="SAM" id="MobiDB-lite"/>
    </source>
</evidence>
<protein>
    <submittedName>
        <fullName evidence="2">Uncharacterized protein</fullName>
    </submittedName>
</protein>
<evidence type="ECO:0000313" key="3">
    <source>
        <dbReference type="Proteomes" id="UP000290289"/>
    </source>
</evidence>
<dbReference type="AlphaFoldDB" id="A0A498K6U8"/>
<feature type="region of interest" description="Disordered" evidence="1">
    <location>
        <begin position="1"/>
        <end position="105"/>
    </location>
</feature>
<gene>
    <name evidence="2" type="ORF">DVH24_003768</name>
</gene>
<comment type="caution">
    <text evidence="2">The sequence shown here is derived from an EMBL/GenBank/DDBJ whole genome shotgun (WGS) entry which is preliminary data.</text>
</comment>
<dbReference type="Proteomes" id="UP000290289">
    <property type="component" value="Chromosome 3"/>
</dbReference>
<name>A0A498K6U8_MALDO</name>